<sequence length="903" mass="100591">MADSSKVRLVRCPNCENILPELPHYSLYQCGACSAVLRAKDKGYLSGSLSEKSNEGKFGDSANSESSMEKGLADSIGDTSDVDAKFNSSNERDVKKGNNGHERFPIQPGDKGTNEEGVSENAVDVNVNKDEVEKEIRKEQEEPKSQFGHEKTSRFSGRIMSNWQNEEKSEAEGFWRKPRAEMESERFSTLNYPYEGTSNSLFGVSHNYMEPWQNHKETDGVEKVRHLEQDRVTFLRKLDELKHQLGNSSEVVKDPKEKVCLDERTISADPYGSSDPWFSDGSSQMNRNSRQLFGTDKHAAGSNYFSYLHHPSYPYTSSHEMAMPNFHPSIHNLSHIPGYGDPFASQILRKGPQPHQLNHQFPQKPMHPYFSGRYFDTNPGSYEPYAHSSMIHQPSCSCFRCYDNKQRGLVPAHPALSDPILYHHELPAAFGPHVHTSRTAAIPPVSFHEKQLHKRWPSDFNTEMGGFVRNRPQRVMLATGRQRCRPVAGGSPFIGCHKCFVLLQLPKKALAKVKNHQQKVKCGACSSEISIAIINNKLVITHHSEMKGVHTRIDDFSNMVVSSHMLRSHCHVNRFGANFSSDECSGYDFHSVDGEPLLLISDLSLNSNQSGDMQSFHSSPITSEDEDSAEVVTKSIHQPTKASVSPPPAGSPLEEYFGYSNNSTAVNRSGKGNRSSRLEQEKGKFENITTRQNSLKEAAVATELDVHDYSSTGVSQDSGDAGREHVYPRSNKGGESFFANIIKKSFRDFSRSNQTDDHSKINVAVNGQPLSDRVVKKAEKLAGPIQPGNYWYDFRAGFWGVMGGPCLGIIPPFIEEFNYPLSDKCSGGNTSVFVNGRELHQKDLDLLALRGLPTESHRSYIIEISGGVLDEDTGEELDSLGKLAPTVEKVKHGFGMKASRAVP</sequence>
<dbReference type="STRING" id="3871.A0A1J7IPZ4"/>
<keyword evidence="5" id="KW-1185">Reference proteome</keyword>
<name>A0A1J7IPZ4_LUPAN</name>
<evidence type="ECO:0000313" key="5">
    <source>
        <dbReference type="Proteomes" id="UP000188354"/>
    </source>
</evidence>
<dbReference type="Gramene" id="OIW17216">
    <property type="protein sequence ID" value="OIW17216"/>
    <property type="gene ID" value="TanjilG_02505"/>
</dbReference>
<dbReference type="AlphaFoldDB" id="A0A1J7IPZ4"/>
<dbReference type="Pfam" id="PF11331">
    <property type="entry name" value="Zn_ribbon_12"/>
    <property type="match status" value="1"/>
</dbReference>
<feature type="domain" description="Enhanced disease resistance 4-like N-terminal" evidence="3">
    <location>
        <begin position="6"/>
        <end position="39"/>
    </location>
</feature>
<evidence type="ECO:0000259" key="3">
    <source>
        <dbReference type="Pfam" id="PF22910"/>
    </source>
</evidence>
<evidence type="ECO:0000259" key="2">
    <source>
        <dbReference type="Pfam" id="PF11331"/>
    </source>
</evidence>
<organism evidence="4 5">
    <name type="scientific">Lupinus angustifolius</name>
    <name type="common">Narrow-leaved blue lupine</name>
    <dbReference type="NCBI Taxonomy" id="3871"/>
    <lineage>
        <taxon>Eukaryota</taxon>
        <taxon>Viridiplantae</taxon>
        <taxon>Streptophyta</taxon>
        <taxon>Embryophyta</taxon>
        <taxon>Tracheophyta</taxon>
        <taxon>Spermatophyta</taxon>
        <taxon>Magnoliopsida</taxon>
        <taxon>eudicotyledons</taxon>
        <taxon>Gunneridae</taxon>
        <taxon>Pentapetalae</taxon>
        <taxon>rosids</taxon>
        <taxon>fabids</taxon>
        <taxon>Fabales</taxon>
        <taxon>Fabaceae</taxon>
        <taxon>Papilionoideae</taxon>
        <taxon>50 kb inversion clade</taxon>
        <taxon>genistoids sensu lato</taxon>
        <taxon>core genistoids</taxon>
        <taxon>Genisteae</taxon>
        <taxon>Lupinus</taxon>
    </lineage>
</organism>
<dbReference type="InterPro" id="IPR055126">
    <property type="entry name" value="EDR4-like_N"/>
</dbReference>
<accession>A0A1J7IPZ4</accession>
<feature type="region of interest" description="Disordered" evidence="1">
    <location>
        <begin position="47"/>
        <end position="154"/>
    </location>
</feature>
<dbReference type="PANTHER" id="PTHR31105">
    <property type="entry name" value="EXTRA-LARGE G-PROTEIN-LIKE"/>
    <property type="match status" value="1"/>
</dbReference>
<dbReference type="InterPro" id="IPR021480">
    <property type="entry name" value="Zinc_ribbon_12"/>
</dbReference>
<evidence type="ECO:0000256" key="1">
    <source>
        <dbReference type="SAM" id="MobiDB-lite"/>
    </source>
</evidence>
<dbReference type="Pfam" id="PF22910">
    <property type="entry name" value="EDR4-like_1st"/>
    <property type="match status" value="1"/>
</dbReference>
<dbReference type="EMBL" id="CM007362">
    <property type="protein sequence ID" value="OIW17216.1"/>
    <property type="molecule type" value="Genomic_DNA"/>
</dbReference>
<dbReference type="InterPro" id="IPR040244">
    <property type="entry name" value="EDR4-like"/>
</dbReference>
<dbReference type="Proteomes" id="UP000188354">
    <property type="component" value="Chromosome LG02"/>
</dbReference>
<proteinExistence type="predicted"/>
<feature type="region of interest" description="Disordered" evidence="1">
    <location>
        <begin position="662"/>
        <end position="684"/>
    </location>
</feature>
<dbReference type="OrthoDB" id="2020426at2759"/>
<feature type="compositionally biased region" description="Basic and acidic residues" evidence="1">
    <location>
        <begin position="127"/>
        <end position="153"/>
    </location>
</feature>
<reference evidence="4 5" key="1">
    <citation type="journal article" date="2017" name="Plant Biotechnol. J.">
        <title>A comprehensive draft genome sequence for lupin (Lupinus angustifolius), an emerging health food: insights into plant-microbe interactions and legume evolution.</title>
        <authorList>
            <person name="Hane J.K."/>
            <person name="Ming Y."/>
            <person name="Kamphuis L.G."/>
            <person name="Nelson M.N."/>
            <person name="Garg G."/>
            <person name="Atkins C.A."/>
            <person name="Bayer P.E."/>
            <person name="Bravo A."/>
            <person name="Bringans S."/>
            <person name="Cannon S."/>
            <person name="Edwards D."/>
            <person name="Foley R."/>
            <person name="Gao L.L."/>
            <person name="Harrison M.J."/>
            <person name="Huang W."/>
            <person name="Hurgobin B."/>
            <person name="Li S."/>
            <person name="Liu C.W."/>
            <person name="McGrath A."/>
            <person name="Morahan G."/>
            <person name="Murray J."/>
            <person name="Weller J."/>
            <person name="Jian J."/>
            <person name="Singh K.B."/>
        </authorList>
    </citation>
    <scope>NUCLEOTIDE SEQUENCE [LARGE SCALE GENOMIC DNA]</scope>
    <source>
        <strain evidence="5">cv. Tanjil</strain>
        <tissue evidence="4">Whole plant</tissue>
    </source>
</reference>
<dbReference type="PANTHER" id="PTHR31105:SF47">
    <property type="entry name" value="EXTRA-LARGE G-LIKE PROTEIN"/>
    <property type="match status" value="1"/>
</dbReference>
<dbReference type="KEGG" id="lang:109333153"/>
<dbReference type="GO" id="GO:1900150">
    <property type="term" value="P:regulation of defense response to fungus"/>
    <property type="evidence" value="ECO:0007669"/>
    <property type="project" value="InterPro"/>
</dbReference>
<feature type="compositionally biased region" description="Polar residues" evidence="1">
    <location>
        <begin position="662"/>
        <end position="675"/>
    </location>
</feature>
<evidence type="ECO:0000313" key="4">
    <source>
        <dbReference type="EMBL" id="OIW17216.1"/>
    </source>
</evidence>
<feature type="domain" description="Probable zinc-ribbon" evidence="2">
    <location>
        <begin position="488"/>
        <end position="532"/>
    </location>
</feature>
<feature type="compositionally biased region" description="Basic and acidic residues" evidence="1">
    <location>
        <begin position="90"/>
        <end position="104"/>
    </location>
</feature>
<protein>
    <submittedName>
        <fullName evidence="4">Uncharacterized protein</fullName>
    </submittedName>
</protein>
<gene>
    <name evidence="4" type="ORF">TanjilG_02505</name>
</gene>
<dbReference type="OMA" id="VMGGQCL"/>